<dbReference type="EMBL" id="SKBQ01000054">
    <property type="protein sequence ID" value="TPX10727.1"/>
    <property type="molecule type" value="Genomic_DNA"/>
</dbReference>
<feature type="domain" description="Aminoglycoside phosphotransferase" evidence="1">
    <location>
        <begin position="96"/>
        <end position="246"/>
    </location>
</feature>
<comment type="caution">
    <text evidence="2">The sequence shown here is derived from an EMBL/GenBank/DDBJ whole genome shotgun (WGS) entry which is preliminary data.</text>
</comment>
<sequence>MDISQYVVSAEDIDALSTYQITNFFRRHKSITKDDCNHAAANITGKLVSPTPVQGETSYTVATDTDQLPKVVQFRYSALNLERIAQARQTYGEFVPNCKPCGMLADVYVYEMDCIPGAAFSRARPQLLATGMEQCLLRTVQDFARSIDTFFALAWINRPALEQSLDTSRQLFAHYSQILDQLSQSLPKRFQAKLDEVRQGLPLLFRSDYPMILNHDDLLEMNIHVDEGTGRITGIVDWADAKIAPFGTSVGGLETVLGAQTSSCWFFHPNHDYLRAQLWDTFYGVIGYISDADRQAIEDGRVLGLFRTCGFGRRPEKENATPLKEGDEELVCLEAFCLR</sequence>
<dbReference type="AlphaFoldDB" id="A0A507ATD8"/>
<proteinExistence type="predicted"/>
<dbReference type="RefSeq" id="XP_030992438.1">
    <property type="nucleotide sequence ID" value="XM_031143135.1"/>
</dbReference>
<dbReference type="Proteomes" id="UP000319257">
    <property type="component" value="Unassembled WGS sequence"/>
</dbReference>
<dbReference type="InterPro" id="IPR011009">
    <property type="entry name" value="Kinase-like_dom_sf"/>
</dbReference>
<protein>
    <recommendedName>
        <fullName evidence="1">Aminoglycoside phosphotransferase domain-containing protein</fullName>
    </recommendedName>
</protein>
<gene>
    <name evidence="2" type="ORF">E0L32_008296</name>
</gene>
<dbReference type="Gene3D" id="3.90.1200.10">
    <property type="match status" value="1"/>
</dbReference>
<keyword evidence="3" id="KW-1185">Reference proteome</keyword>
<dbReference type="STRING" id="1093900.A0A507ATD8"/>
<organism evidence="2 3">
    <name type="scientific">Thyridium curvatum</name>
    <dbReference type="NCBI Taxonomy" id="1093900"/>
    <lineage>
        <taxon>Eukaryota</taxon>
        <taxon>Fungi</taxon>
        <taxon>Dikarya</taxon>
        <taxon>Ascomycota</taxon>
        <taxon>Pezizomycotina</taxon>
        <taxon>Sordariomycetes</taxon>
        <taxon>Sordariomycetidae</taxon>
        <taxon>Thyridiales</taxon>
        <taxon>Thyridiaceae</taxon>
        <taxon>Thyridium</taxon>
    </lineage>
</organism>
<reference evidence="2 3" key="1">
    <citation type="submission" date="2019-06" db="EMBL/GenBank/DDBJ databases">
        <title>Draft genome sequence of the filamentous fungus Phialemoniopsis curvata isolated from diesel fuel.</title>
        <authorList>
            <person name="Varaljay V.A."/>
            <person name="Lyon W.J."/>
            <person name="Crouch A.L."/>
            <person name="Drake C.E."/>
            <person name="Hollomon J.M."/>
            <person name="Nadeau L.J."/>
            <person name="Nunn H.S."/>
            <person name="Stevenson B.S."/>
            <person name="Bojanowski C.L."/>
            <person name="Crookes-Goodson W.J."/>
        </authorList>
    </citation>
    <scope>NUCLEOTIDE SEQUENCE [LARGE SCALE GENOMIC DNA]</scope>
    <source>
        <strain evidence="2 3">D216</strain>
    </source>
</reference>
<evidence type="ECO:0000259" key="1">
    <source>
        <dbReference type="Pfam" id="PF01636"/>
    </source>
</evidence>
<name>A0A507ATD8_9PEZI</name>
<dbReference type="InParanoid" id="A0A507ATD8"/>
<evidence type="ECO:0000313" key="2">
    <source>
        <dbReference type="EMBL" id="TPX10727.1"/>
    </source>
</evidence>
<dbReference type="Pfam" id="PF01636">
    <property type="entry name" value="APH"/>
    <property type="match status" value="1"/>
</dbReference>
<evidence type="ECO:0000313" key="3">
    <source>
        <dbReference type="Proteomes" id="UP000319257"/>
    </source>
</evidence>
<accession>A0A507ATD8</accession>
<dbReference type="GeneID" id="41975743"/>
<dbReference type="InterPro" id="IPR002575">
    <property type="entry name" value="Aminoglycoside_PTrfase"/>
</dbReference>
<dbReference type="SUPFAM" id="SSF56112">
    <property type="entry name" value="Protein kinase-like (PK-like)"/>
    <property type="match status" value="1"/>
</dbReference>
<dbReference type="OrthoDB" id="5598852at2759"/>